<proteinExistence type="predicted"/>
<dbReference type="RefSeq" id="XP_005791643.1">
    <property type="nucleotide sequence ID" value="XM_005791586.1"/>
</dbReference>
<dbReference type="HOGENOM" id="CLU_537980_0_0_1"/>
<feature type="region of interest" description="Disordered" evidence="4">
    <location>
        <begin position="390"/>
        <end position="420"/>
    </location>
</feature>
<evidence type="ECO:0000256" key="1">
    <source>
        <dbReference type="ARBA" id="ARBA00022723"/>
    </source>
</evidence>
<sequence>MHELVAGVTRQRREEERAAYDDNMSQSGGRAPHGENGRPKVWDAVQGCWLEQAGGAAAESGSAAGAAASGGGAAEVQVREYKCGTCGFLPKKKQHDCAAVLAEKSAGEASRGSGETTERLPKLSGGGCSPAAGRPAMPARVDVEQPPDWLAAGAEVEVEMGEEGLRGSLYGGKVLQLRKGKALVQYAAFCVEAEEEGGGDGEAPLLTDRPAEASFLVSSELYKRQRWARIVLRATDCGQCRPCSDMAKFGGPGTLKQPCARRVCEHLRAGKPAEGGGKRDGGGFALCALPAGLKATLPAHEVARLGRALLASVSARPEGRVLEAASSPPEGEASRGGASLGEIRARLDGGGYGEDVSAFAADVRALYVRLHSTSLASDLAACVRRSAAGEQGPAAKRARHRGPRREAEEEEEGSERGHRRCEEEELENLRSFLVECGGEGDSVLAGWSVKLCVRPAGGKAGLSCPLDQVASPHPHPSPDPTQVAGDYFLYYSATGRVFRSRAEAAQQ</sequence>
<dbReference type="Pfam" id="PF02008">
    <property type="entry name" value="zf-CXXC"/>
    <property type="match status" value="1"/>
</dbReference>
<evidence type="ECO:0000259" key="5">
    <source>
        <dbReference type="Pfam" id="PF02008"/>
    </source>
</evidence>
<keyword evidence="1" id="KW-0479">Metal-binding</keyword>
<dbReference type="PaxDb" id="2903-EOD39214"/>
<name>A0A0D3KTX9_EMIH1</name>
<keyword evidence="7" id="KW-1185">Reference proteome</keyword>
<dbReference type="InterPro" id="IPR002857">
    <property type="entry name" value="Znf_CXXC"/>
</dbReference>
<protein>
    <recommendedName>
        <fullName evidence="5">CXXC-type domain-containing protein</fullName>
    </recommendedName>
</protein>
<dbReference type="KEGG" id="ehx:EMIHUDRAFT_223707"/>
<dbReference type="GeneID" id="17284484"/>
<accession>A0A0D3KTX9</accession>
<evidence type="ECO:0000256" key="4">
    <source>
        <dbReference type="SAM" id="MobiDB-lite"/>
    </source>
</evidence>
<reference evidence="7" key="1">
    <citation type="journal article" date="2013" name="Nature">
        <title>Pan genome of the phytoplankton Emiliania underpins its global distribution.</title>
        <authorList>
            <person name="Read B.A."/>
            <person name="Kegel J."/>
            <person name="Klute M.J."/>
            <person name="Kuo A."/>
            <person name="Lefebvre S.C."/>
            <person name="Maumus F."/>
            <person name="Mayer C."/>
            <person name="Miller J."/>
            <person name="Monier A."/>
            <person name="Salamov A."/>
            <person name="Young J."/>
            <person name="Aguilar M."/>
            <person name="Claverie J.M."/>
            <person name="Frickenhaus S."/>
            <person name="Gonzalez K."/>
            <person name="Herman E.K."/>
            <person name="Lin Y.C."/>
            <person name="Napier J."/>
            <person name="Ogata H."/>
            <person name="Sarno A.F."/>
            <person name="Shmutz J."/>
            <person name="Schroeder D."/>
            <person name="de Vargas C."/>
            <person name="Verret F."/>
            <person name="von Dassow P."/>
            <person name="Valentin K."/>
            <person name="Van de Peer Y."/>
            <person name="Wheeler G."/>
            <person name="Dacks J.B."/>
            <person name="Delwiche C.F."/>
            <person name="Dyhrman S.T."/>
            <person name="Glockner G."/>
            <person name="John U."/>
            <person name="Richards T."/>
            <person name="Worden A.Z."/>
            <person name="Zhang X."/>
            <person name="Grigoriev I.V."/>
            <person name="Allen A.E."/>
            <person name="Bidle K."/>
            <person name="Borodovsky M."/>
            <person name="Bowler C."/>
            <person name="Brownlee C."/>
            <person name="Cock J.M."/>
            <person name="Elias M."/>
            <person name="Gladyshev V.N."/>
            <person name="Groth M."/>
            <person name="Guda C."/>
            <person name="Hadaegh A."/>
            <person name="Iglesias-Rodriguez M.D."/>
            <person name="Jenkins J."/>
            <person name="Jones B.M."/>
            <person name="Lawson T."/>
            <person name="Leese F."/>
            <person name="Lindquist E."/>
            <person name="Lobanov A."/>
            <person name="Lomsadze A."/>
            <person name="Malik S.B."/>
            <person name="Marsh M.E."/>
            <person name="Mackinder L."/>
            <person name="Mock T."/>
            <person name="Mueller-Roeber B."/>
            <person name="Pagarete A."/>
            <person name="Parker M."/>
            <person name="Probert I."/>
            <person name="Quesneville H."/>
            <person name="Raines C."/>
            <person name="Rensing S.A."/>
            <person name="Riano-Pachon D.M."/>
            <person name="Richier S."/>
            <person name="Rokitta S."/>
            <person name="Shiraiwa Y."/>
            <person name="Soanes D.M."/>
            <person name="van der Giezen M."/>
            <person name="Wahlund T.M."/>
            <person name="Williams B."/>
            <person name="Wilson W."/>
            <person name="Wolfe G."/>
            <person name="Wurch L.L."/>
        </authorList>
    </citation>
    <scope>NUCLEOTIDE SEQUENCE</scope>
</reference>
<dbReference type="EnsemblProtists" id="EOD39214">
    <property type="protein sequence ID" value="EOD39214"/>
    <property type="gene ID" value="EMIHUDRAFT_223707"/>
</dbReference>
<evidence type="ECO:0000313" key="7">
    <source>
        <dbReference type="Proteomes" id="UP000013827"/>
    </source>
</evidence>
<dbReference type="GO" id="GO:0008270">
    <property type="term" value="F:zinc ion binding"/>
    <property type="evidence" value="ECO:0007669"/>
    <property type="project" value="UniProtKB-KW"/>
</dbReference>
<reference evidence="6" key="2">
    <citation type="submission" date="2024-10" db="UniProtKB">
        <authorList>
            <consortium name="EnsemblProtists"/>
        </authorList>
    </citation>
    <scope>IDENTIFICATION</scope>
</reference>
<dbReference type="AlphaFoldDB" id="A0A0D3KTX9"/>
<evidence type="ECO:0000256" key="3">
    <source>
        <dbReference type="ARBA" id="ARBA00022833"/>
    </source>
</evidence>
<feature type="region of interest" description="Disordered" evidence="4">
    <location>
        <begin position="104"/>
        <end position="136"/>
    </location>
</feature>
<evidence type="ECO:0000256" key="2">
    <source>
        <dbReference type="ARBA" id="ARBA00022771"/>
    </source>
</evidence>
<keyword evidence="2" id="KW-0863">Zinc-finger</keyword>
<feature type="region of interest" description="Disordered" evidence="4">
    <location>
        <begin position="1"/>
        <end position="39"/>
    </location>
</feature>
<feature type="domain" description="CXXC-type" evidence="5">
    <location>
        <begin position="233"/>
        <end position="264"/>
    </location>
</feature>
<dbReference type="GO" id="GO:0003677">
    <property type="term" value="F:DNA binding"/>
    <property type="evidence" value="ECO:0007669"/>
    <property type="project" value="InterPro"/>
</dbReference>
<keyword evidence="3" id="KW-0862">Zinc</keyword>
<evidence type="ECO:0000313" key="6">
    <source>
        <dbReference type="EnsemblProtists" id="EOD39214"/>
    </source>
</evidence>
<organism evidence="6 7">
    <name type="scientific">Emiliania huxleyi (strain CCMP1516)</name>
    <dbReference type="NCBI Taxonomy" id="280463"/>
    <lineage>
        <taxon>Eukaryota</taxon>
        <taxon>Haptista</taxon>
        <taxon>Haptophyta</taxon>
        <taxon>Prymnesiophyceae</taxon>
        <taxon>Isochrysidales</taxon>
        <taxon>Noelaerhabdaceae</taxon>
        <taxon>Emiliania</taxon>
    </lineage>
</organism>
<dbReference type="Proteomes" id="UP000013827">
    <property type="component" value="Unassembled WGS sequence"/>
</dbReference>
<feature type="compositionally biased region" description="Basic and acidic residues" evidence="4">
    <location>
        <begin position="11"/>
        <end position="20"/>
    </location>
</feature>